<feature type="domain" description="Integrase catalytic" evidence="3">
    <location>
        <begin position="198"/>
        <end position="358"/>
    </location>
</feature>
<dbReference type="SUPFAM" id="SSF53098">
    <property type="entry name" value="Ribonuclease H-like"/>
    <property type="match status" value="1"/>
</dbReference>
<dbReference type="Pfam" id="PF01527">
    <property type="entry name" value="HTH_Tnp_1"/>
    <property type="match status" value="1"/>
</dbReference>
<accession>A0A3A8EUF7</accession>
<reference evidence="4 5" key="1">
    <citation type="submission" date="2018-09" db="EMBL/GenBank/DDBJ databases">
        <title>The draft genome of Acinetobacter spp. strains.</title>
        <authorList>
            <person name="Qin J."/>
            <person name="Feng Y."/>
            <person name="Zong Z."/>
        </authorList>
    </citation>
    <scope>NUCLEOTIDE SEQUENCE [LARGE SCALE GENOMIC DNA]</scope>
    <source>
        <strain evidence="4 5">WCHAc060115</strain>
    </source>
</reference>
<dbReference type="SUPFAM" id="SSF46689">
    <property type="entry name" value="Homeodomain-like"/>
    <property type="match status" value="1"/>
</dbReference>
<evidence type="ECO:0000259" key="3">
    <source>
        <dbReference type="PROSITE" id="PS50994"/>
    </source>
</evidence>
<sequence length="358" mass="42059">MKTSKFTDSQIMSILKQAESGTPVATLCREHGMSNATFYKWRAKYGGMDTSLMARLKELEAENTRLKKMYAEERLKAEIIQEAMGKKVVKSSCQRKMAQQAVAQHAISIRLACKAFGISETCYRYQAKLSDDNALIAEQLIELTEENSDWGFGLCFSYLRHVESCCWNHKRVYRIYCELALNLRIKPRRRLKRHAPEPLKEPIRENQVWSLDFMHDQLSDGRKFRLLNVIDDYRREGLAIEAGFSLPTIRVIRTLNQLLEWREKPLVIRCDNGPEFISHEFVRWATEHGIRIEYVQPGKPQQNAYIERYNRTIRYSWLSKHLFDTLDEVQDYATNWLWHYNHERPHQANKGKPPLMAA</sequence>
<dbReference type="InterPro" id="IPR001584">
    <property type="entry name" value="Integrase_cat-core"/>
</dbReference>
<keyword evidence="5" id="KW-1185">Reference proteome</keyword>
<evidence type="ECO:0000256" key="1">
    <source>
        <dbReference type="ARBA" id="ARBA00009964"/>
    </source>
</evidence>
<dbReference type="RefSeq" id="WP_120385246.1">
    <property type="nucleotide sequence ID" value="NZ_RAXT01000072.1"/>
</dbReference>
<proteinExistence type="inferred from homology"/>
<dbReference type="GO" id="GO:0003677">
    <property type="term" value="F:DNA binding"/>
    <property type="evidence" value="ECO:0007669"/>
    <property type="project" value="InterPro"/>
</dbReference>
<organism evidence="4 5">
    <name type="scientific">Acinetobacter rongchengensis</name>
    <dbReference type="NCBI Taxonomy" id="2419601"/>
    <lineage>
        <taxon>Bacteria</taxon>
        <taxon>Pseudomonadati</taxon>
        <taxon>Pseudomonadota</taxon>
        <taxon>Gammaproteobacteria</taxon>
        <taxon>Moraxellales</taxon>
        <taxon>Moraxellaceae</taxon>
        <taxon>Acinetobacter</taxon>
    </lineage>
</organism>
<dbReference type="InterPro" id="IPR048020">
    <property type="entry name" value="Transpos_IS3"/>
</dbReference>
<dbReference type="PANTHER" id="PTHR47515:SF2">
    <property type="entry name" value="INTEGRASE CORE DOMAIN PROTEIN"/>
    <property type="match status" value="1"/>
</dbReference>
<comment type="similarity">
    <text evidence="1">Belongs to the transposase 8 family.</text>
</comment>
<feature type="coiled-coil region" evidence="2">
    <location>
        <begin position="49"/>
        <end position="76"/>
    </location>
</feature>
<dbReference type="AlphaFoldDB" id="A0A3A8EUF7"/>
<dbReference type="Gene3D" id="3.30.420.10">
    <property type="entry name" value="Ribonuclease H-like superfamily/Ribonuclease H"/>
    <property type="match status" value="1"/>
</dbReference>
<dbReference type="Pfam" id="PF13683">
    <property type="entry name" value="rve_3"/>
    <property type="match status" value="1"/>
</dbReference>
<dbReference type="InterPro" id="IPR002514">
    <property type="entry name" value="Transposase_8"/>
</dbReference>
<dbReference type="InterPro" id="IPR012337">
    <property type="entry name" value="RNaseH-like_sf"/>
</dbReference>
<keyword evidence="2" id="KW-0175">Coiled coil</keyword>
<dbReference type="InterPro" id="IPR009057">
    <property type="entry name" value="Homeodomain-like_sf"/>
</dbReference>
<dbReference type="EMBL" id="RAXT01000072">
    <property type="protein sequence ID" value="RKG34340.1"/>
    <property type="molecule type" value="Genomic_DNA"/>
</dbReference>
<dbReference type="GO" id="GO:0015074">
    <property type="term" value="P:DNA integration"/>
    <property type="evidence" value="ECO:0007669"/>
    <property type="project" value="InterPro"/>
</dbReference>
<evidence type="ECO:0000256" key="2">
    <source>
        <dbReference type="SAM" id="Coils"/>
    </source>
</evidence>
<evidence type="ECO:0000313" key="4">
    <source>
        <dbReference type="EMBL" id="RKG34340.1"/>
    </source>
</evidence>
<dbReference type="Proteomes" id="UP000280405">
    <property type="component" value="Unassembled WGS sequence"/>
</dbReference>
<dbReference type="GO" id="GO:0004803">
    <property type="term" value="F:transposase activity"/>
    <property type="evidence" value="ECO:0007669"/>
    <property type="project" value="InterPro"/>
</dbReference>
<comment type="caution">
    <text evidence="4">The sequence shown here is derived from an EMBL/GenBank/DDBJ whole genome shotgun (WGS) entry which is preliminary data.</text>
</comment>
<dbReference type="PROSITE" id="PS50994">
    <property type="entry name" value="INTEGRASE"/>
    <property type="match status" value="1"/>
</dbReference>
<protein>
    <submittedName>
        <fullName evidence="4">IS3 family transposase</fullName>
    </submittedName>
</protein>
<gene>
    <name evidence="4" type="ORF">D7V20_17405</name>
</gene>
<dbReference type="OrthoDB" id="9774685at2"/>
<dbReference type="PANTHER" id="PTHR47515">
    <property type="entry name" value="LOW CALCIUM RESPONSE LOCUS PROTEIN T"/>
    <property type="match status" value="1"/>
</dbReference>
<dbReference type="InterPro" id="IPR036397">
    <property type="entry name" value="RNaseH_sf"/>
</dbReference>
<evidence type="ECO:0000313" key="5">
    <source>
        <dbReference type="Proteomes" id="UP000280405"/>
    </source>
</evidence>
<dbReference type="NCBIfam" id="NF033516">
    <property type="entry name" value="transpos_IS3"/>
    <property type="match status" value="1"/>
</dbReference>
<dbReference type="Gene3D" id="1.10.10.60">
    <property type="entry name" value="Homeodomain-like"/>
    <property type="match status" value="1"/>
</dbReference>
<dbReference type="GO" id="GO:0006313">
    <property type="term" value="P:DNA transposition"/>
    <property type="evidence" value="ECO:0007669"/>
    <property type="project" value="InterPro"/>
</dbReference>
<name>A0A3A8EUF7_9GAMM</name>